<dbReference type="SUPFAM" id="SSF55874">
    <property type="entry name" value="ATPase domain of HSP90 chaperone/DNA topoisomerase II/histidine kinase"/>
    <property type="match status" value="1"/>
</dbReference>
<gene>
    <name evidence="3" type="ORF">NCG91_13455</name>
</gene>
<proteinExistence type="predicted"/>
<feature type="transmembrane region" description="Helical" evidence="1">
    <location>
        <begin position="40"/>
        <end position="60"/>
    </location>
</feature>
<dbReference type="InterPro" id="IPR050640">
    <property type="entry name" value="Bact_2-comp_sensor_kinase"/>
</dbReference>
<feature type="transmembrane region" description="Helical" evidence="1">
    <location>
        <begin position="80"/>
        <end position="99"/>
    </location>
</feature>
<organism evidence="3 4">
    <name type="scientific">Janthinobacterium kumbetense</name>
    <dbReference type="NCBI Taxonomy" id="2950280"/>
    <lineage>
        <taxon>Bacteria</taxon>
        <taxon>Pseudomonadati</taxon>
        <taxon>Pseudomonadota</taxon>
        <taxon>Betaproteobacteria</taxon>
        <taxon>Burkholderiales</taxon>
        <taxon>Oxalobacteraceae</taxon>
        <taxon>Janthinobacterium</taxon>
    </lineage>
</organism>
<dbReference type="GO" id="GO:0016301">
    <property type="term" value="F:kinase activity"/>
    <property type="evidence" value="ECO:0007669"/>
    <property type="project" value="UniProtKB-KW"/>
</dbReference>
<protein>
    <submittedName>
        <fullName evidence="3">Histidine kinase</fullName>
    </submittedName>
</protein>
<keyword evidence="1" id="KW-0812">Transmembrane</keyword>
<evidence type="ECO:0000313" key="3">
    <source>
        <dbReference type="EMBL" id="MCM2566606.1"/>
    </source>
</evidence>
<keyword evidence="1" id="KW-0472">Membrane</keyword>
<dbReference type="InterPro" id="IPR010559">
    <property type="entry name" value="Sig_transdc_His_kin_internal"/>
</dbReference>
<dbReference type="PANTHER" id="PTHR34220">
    <property type="entry name" value="SENSOR HISTIDINE KINASE YPDA"/>
    <property type="match status" value="1"/>
</dbReference>
<feature type="transmembrane region" description="Helical" evidence="1">
    <location>
        <begin position="111"/>
        <end position="133"/>
    </location>
</feature>
<dbReference type="Gene3D" id="3.30.565.10">
    <property type="entry name" value="Histidine kinase-like ATPase, C-terminal domain"/>
    <property type="match status" value="1"/>
</dbReference>
<keyword evidence="3" id="KW-0418">Kinase</keyword>
<dbReference type="EMBL" id="JAMQGR010000003">
    <property type="protein sequence ID" value="MCM2566606.1"/>
    <property type="molecule type" value="Genomic_DNA"/>
</dbReference>
<keyword evidence="4" id="KW-1185">Reference proteome</keyword>
<reference evidence="3 4" key="1">
    <citation type="submission" date="2022-06" db="EMBL/GenBank/DDBJ databases">
        <title>Janthinobacterium kumbetensis sp. nov., isolated from spring water in Turkey.</title>
        <authorList>
            <person name="Inan Bektas K."/>
            <person name="Belduz A.A."/>
            <person name="Canakci S."/>
            <person name="Nalcaoglu A."/>
            <person name="Ceylan E."/>
            <person name="Kati H."/>
        </authorList>
    </citation>
    <scope>NUCLEOTIDE SEQUENCE [LARGE SCALE GENOMIC DNA]</scope>
    <source>
        <strain evidence="3 4">GK</strain>
    </source>
</reference>
<comment type="caution">
    <text evidence="3">The sequence shown here is derived from an EMBL/GenBank/DDBJ whole genome shotgun (WGS) entry which is preliminary data.</text>
</comment>
<accession>A0ABT0WRA8</accession>
<evidence type="ECO:0000313" key="4">
    <source>
        <dbReference type="Proteomes" id="UP001202243"/>
    </source>
</evidence>
<keyword evidence="3" id="KW-0808">Transferase</keyword>
<name>A0ABT0WRA8_9BURK</name>
<dbReference type="RefSeq" id="WP_251350043.1">
    <property type="nucleotide sequence ID" value="NZ_JAMQGR010000003.1"/>
</dbReference>
<dbReference type="PANTHER" id="PTHR34220:SF7">
    <property type="entry name" value="SENSOR HISTIDINE KINASE YPDA"/>
    <property type="match status" value="1"/>
</dbReference>
<keyword evidence="1" id="KW-1133">Transmembrane helix</keyword>
<evidence type="ECO:0000256" key="1">
    <source>
        <dbReference type="SAM" id="Phobius"/>
    </source>
</evidence>
<evidence type="ECO:0000259" key="2">
    <source>
        <dbReference type="Pfam" id="PF06580"/>
    </source>
</evidence>
<sequence>MTPPHRPPLLARIDWYWTFQLAGWGALALFNSVYGGSSQLRIVATIACWGSLGGLLLSHLWHGVLRRRGWAVNGLRWKRIVPSLILLAAIQTASVTAAFHVMYPPDILRGIAWLPGALLFWFGVFLTWTVFYFTALSLRRAARLEAETLRLQLHGREAELRALQAQVNPHFFFNSLNSVRALIFEDREAAAHMIDQLAGLMRHALQSGQHATVPLAAELDAVRAYLAIEQIRFEERLRVSFAIEIGAHDVEHVRVPPMALQTLVENAVKYGVEASAEGADIRIAARRTSPADGAAMLQIDVANTGALREPGNSTCVGLRNARQRLQLACGERASLELREQAGWVHATIHLPERA</sequence>
<feature type="transmembrane region" description="Helical" evidence="1">
    <location>
        <begin position="15"/>
        <end position="34"/>
    </location>
</feature>
<feature type="domain" description="Signal transduction histidine kinase internal region" evidence="2">
    <location>
        <begin position="158"/>
        <end position="237"/>
    </location>
</feature>
<dbReference type="Proteomes" id="UP001202243">
    <property type="component" value="Unassembled WGS sequence"/>
</dbReference>
<dbReference type="InterPro" id="IPR036890">
    <property type="entry name" value="HATPase_C_sf"/>
</dbReference>
<dbReference type="Pfam" id="PF06580">
    <property type="entry name" value="His_kinase"/>
    <property type="match status" value="1"/>
</dbReference>